<evidence type="ECO:0000313" key="2">
    <source>
        <dbReference type="Proteomes" id="UP001303601"/>
    </source>
</evidence>
<name>A0ABZ0PB38_9BACT</name>
<dbReference type="GeneID" id="94493264"/>
<reference evidence="1" key="1">
    <citation type="submission" date="2023-11" db="EMBL/GenBank/DDBJ databases">
        <title>Completed genome sequence of Mycoplasma equirhinis type strain M432/72.</title>
        <authorList>
            <person name="Spergser J."/>
        </authorList>
    </citation>
    <scope>NUCLEOTIDE SEQUENCE [LARGE SCALE GENOMIC DNA]</scope>
    <source>
        <strain evidence="1">M432/72</strain>
    </source>
</reference>
<dbReference type="Proteomes" id="UP001303601">
    <property type="component" value="Chromosome"/>
</dbReference>
<keyword evidence="2" id="KW-1185">Reference proteome</keyword>
<evidence type="ECO:0000313" key="1">
    <source>
        <dbReference type="EMBL" id="WPB53967.1"/>
    </source>
</evidence>
<dbReference type="Gene3D" id="2.40.50.1070">
    <property type="match status" value="1"/>
</dbReference>
<gene>
    <name evidence="1" type="ORF">R9B83_00095</name>
</gene>
<dbReference type="SUPFAM" id="SSF53335">
    <property type="entry name" value="S-adenosyl-L-methionine-dependent methyltransferases"/>
    <property type="match status" value="1"/>
</dbReference>
<dbReference type="InterPro" id="IPR029063">
    <property type="entry name" value="SAM-dependent_MTases_sf"/>
</dbReference>
<proteinExistence type="predicted"/>
<dbReference type="EMBL" id="CP137845">
    <property type="protein sequence ID" value="WPB53967.1"/>
    <property type="molecule type" value="Genomic_DNA"/>
</dbReference>
<protein>
    <submittedName>
        <fullName evidence="1">Uncharacterized protein</fullName>
    </submittedName>
</protein>
<dbReference type="RefSeq" id="WP_140031263.1">
    <property type="nucleotide sequence ID" value="NZ_CP137845.1"/>
</dbReference>
<accession>A0ABZ0PB38</accession>
<organism evidence="1 2">
    <name type="scientific">Metamycoplasma equirhinis</name>
    <dbReference type="NCBI Taxonomy" id="92402"/>
    <lineage>
        <taxon>Bacteria</taxon>
        <taxon>Bacillati</taxon>
        <taxon>Mycoplasmatota</taxon>
        <taxon>Mycoplasmoidales</taxon>
        <taxon>Metamycoplasmataceae</taxon>
        <taxon>Metamycoplasma</taxon>
    </lineage>
</organism>
<dbReference type="Gene3D" id="3.40.50.150">
    <property type="entry name" value="Vaccinia Virus protein VP39"/>
    <property type="match status" value="1"/>
</dbReference>
<sequence length="78" mass="9299">MTLLQSGAAPLCVLSYENQLKFKQYTIERLFKRNLLELKINKIIPSPNEYYYRNKISLHVLNENNKFKFGFLKNTLMI</sequence>